<comment type="caution">
    <text evidence="2">The sequence shown here is derived from an EMBL/GenBank/DDBJ whole genome shotgun (WGS) entry which is preliminary data.</text>
</comment>
<evidence type="ECO:0000256" key="1">
    <source>
        <dbReference type="SAM" id="SignalP"/>
    </source>
</evidence>
<keyword evidence="3" id="KW-1185">Reference proteome</keyword>
<name>A0ABW8NJ33_9GAMM</name>
<dbReference type="Proteomes" id="UP001620597">
    <property type="component" value="Unassembled WGS sequence"/>
</dbReference>
<reference evidence="2 3" key="1">
    <citation type="submission" date="2024-03" db="EMBL/GenBank/DDBJ databases">
        <title>High-quality draft genome sequence of Oceanobacter sp. wDCs-4.</title>
        <authorList>
            <person name="Dong C."/>
        </authorList>
    </citation>
    <scope>NUCLEOTIDE SEQUENCE [LARGE SCALE GENOMIC DNA]</scope>
    <source>
        <strain evidence="3">wDCs-4</strain>
    </source>
</reference>
<accession>A0ABW8NJ33</accession>
<sequence>MTTLNRAFKLLTGTLAAMASSAALAIGTPAGTEITNTASATFDLPGGTTGLTKSAEVKLNVLELINVNVTSQNSGNVSTIAGATDQVLTYVVTNTGNGAEDFEISLDQLTSDDFDALNVRLYKDTDGNGTYTPGTDTLLTSGSSSIGLTADDDQTIFILIDIPNTGSEAAGDISQLKLSAISETVVSHGGASPAPGDLMAGVGSGGANDAVIGNAYIDAATGALEIGTGAGSATVNMTKTVFRVVDPFGGSSMVPGSIITYQIDATVANGSVDNLVISDELPGELTYQANSIVQIDTLTSTSTPLTDTATDADAGSFDSATGSNGTVFVTLGTQAAGASFRVQLQAEIK</sequence>
<gene>
    <name evidence="2" type="ORF">WG929_11230</name>
</gene>
<feature type="signal peptide" evidence="1">
    <location>
        <begin position="1"/>
        <end position="25"/>
    </location>
</feature>
<keyword evidence="1" id="KW-0732">Signal</keyword>
<proteinExistence type="predicted"/>
<evidence type="ECO:0000313" key="2">
    <source>
        <dbReference type="EMBL" id="MFK4752983.1"/>
    </source>
</evidence>
<organism evidence="2 3">
    <name type="scientific">Oceanobacter antarcticus</name>
    <dbReference type="NCBI Taxonomy" id="3133425"/>
    <lineage>
        <taxon>Bacteria</taxon>
        <taxon>Pseudomonadati</taxon>
        <taxon>Pseudomonadota</taxon>
        <taxon>Gammaproteobacteria</taxon>
        <taxon>Oceanospirillales</taxon>
        <taxon>Oceanospirillaceae</taxon>
        <taxon>Oceanobacter</taxon>
    </lineage>
</organism>
<feature type="chain" id="PRO_5047424748" evidence="1">
    <location>
        <begin position="26"/>
        <end position="349"/>
    </location>
</feature>
<dbReference type="Gene3D" id="2.60.40.740">
    <property type="match status" value="1"/>
</dbReference>
<dbReference type="RefSeq" id="WP_416206092.1">
    <property type="nucleotide sequence ID" value="NZ_JBBKTX010000012.1"/>
</dbReference>
<dbReference type="EMBL" id="JBBKTX010000012">
    <property type="protein sequence ID" value="MFK4752983.1"/>
    <property type="molecule type" value="Genomic_DNA"/>
</dbReference>
<evidence type="ECO:0000313" key="3">
    <source>
        <dbReference type="Proteomes" id="UP001620597"/>
    </source>
</evidence>
<protein>
    <submittedName>
        <fullName evidence="2">Uncharacterized protein</fullName>
    </submittedName>
</protein>